<feature type="compositionally biased region" description="Basic and acidic residues" evidence="1">
    <location>
        <begin position="1"/>
        <end position="14"/>
    </location>
</feature>
<feature type="compositionally biased region" description="Basic and acidic residues" evidence="1">
    <location>
        <begin position="45"/>
        <end position="59"/>
    </location>
</feature>
<dbReference type="Proteomes" id="UP000272471">
    <property type="component" value="Unassembled WGS sequence"/>
</dbReference>
<keyword evidence="2" id="KW-0347">Helicase</keyword>
<dbReference type="EMBL" id="RBQX01000006">
    <property type="protein sequence ID" value="RMQ22280.1"/>
    <property type="molecule type" value="Genomic_DNA"/>
</dbReference>
<evidence type="ECO:0000256" key="1">
    <source>
        <dbReference type="SAM" id="MobiDB-lite"/>
    </source>
</evidence>
<keyword evidence="2" id="KW-0378">Hydrolase</keyword>
<evidence type="ECO:0000313" key="3">
    <source>
        <dbReference type="Proteomes" id="UP000272471"/>
    </source>
</evidence>
<feature type="region of interest" description="Disordered" evidence="1">
    <location>
        <begin position="1"/>
        <end position="59"/>
    </location>
</feature>
<comment type="caution">
    <text evidence="2">The sequence shown here is derived from an EMBL/GenBank/DDBJ whole genome shotgun (WGS) entry which is preliminary data.</text>
</comment>
<name>A0AB74B832_PSESG</name>
<protein>
    <submittedName>
        <fullName evidence="2">ATP-dependent RNA helicase RhlE</fullName>
    </submittedName>
</protein>
<dbReference type="AlphaFoldDB" id="A0AB74B832"/>
<reference evidence="2 3" key="1">
    <citation type="submission" date="2018-08" db="EMBL/GenBank/DDBJ databases">
        <title>Recombination of ecologically and evolutionarily significant loci maintains genetic cohesion in the Pseudomonas syringae species complex.</title>
        <authorList>
            <person name="Dillon M."/>
            <person name="Thakur S."/>
            <person name="Almeida R.N.D."/>
            <person name="Weir B.S."/>
            <person name="Guttman D.S."/>
        </authorList>
    </citation>
    <scope>NUCLEOTIDE SEQUENCE [LARGE SCALE GENOMIC DNA]</scope>
    <source>
        <strain evidence="2 3">ICMP 4182</strain>
    </source>
</reference>
<keyword evidence="2" id="KW-0547">Nucleotide-binding</keyword>
<gene>
    <name evidence="2" type="ORF">ALQ11_03362</name>
</gene>
<feature type="compositionally biased region" description="Basic and acidic residues" evidence="1">
    <location>
        <begin position="23"/>
        <end position="33"/>
    </location>
</feature>
<dbReference type="GO" id="GO:0004386">
    <property type="term" value="F:helicase activity"/>
    <property type="evidence" value="ECO:0007669"/>
    <property type="project" value="UniProtKB-KW"/>
</dbReference>
<sequence>MPRERQEPAVRAPRDGQPQPKIVHKESKIDRFPSAEQLDQLPTRPRGEKPALLTRNRDS</sequence>
<evidence type="ECO:0000313" key="2">
    <source>
        <dbReference type="EMBL" id="RMQ22280.1"/>
    </source>
</evidence>
<organism evidence="2 3">
    <name type="scientific">Pseudomonas savastanoi pv. glycinea</name>
    <name type="common">Pseudomonas syringae pv. glycinea</name>
    <dbReference type="NCBI Taxonomy" id="318"/>
    <lineage>
        <taxon>Bacteria</taxon>
        <taxon>Pseudomonadati</taxon>
        <taxon>Pseudomonadota</taxon>
        <taxon>Gammaproteobacteria</taxon>
        <taxon>Pseudomonadales</taxon>
        <taxon>Pseudomonadaceae</taxon>
        <taxon>Pseudomonas</taxon>
    </lineage>
</organism>
<keyword evidence="2" id="KW-0067">ATP-binding</keyword>
<proteinExistence type="predicted"/>
<accession>A0AB74B832</accession>